<dbReference type="STRING" id="546269.HMPREF0389_00517"/>
<accession>D6GSF9</accession>
<dbReference type="KEGG" id="faa:HMPREF0389_00517"/>
<dbReference type="InterPro" id="IPR054170">
    <property type="entry name" value="RlmL_1st"/>
</dbReference>
<evidence type="ECO:0000259" key="4">
    <source>
        <dbReference type="PROSITE" id="PS51165"/>
    </source>
</evidence>
<keyword evidence="2" id="KW-0808">Transferase</keyword>
<dbReference type="CDD" id="cd11715">
    <property type="entry name" value="THUMP_AdoMetMT"/>
    <property type="match status" value="1"/>
</dbReference>
<evidence type="ECO:0000313" key="6">
    <source>
        <dbReference type="Proteomes" id="UP000007468"/>
    </source>
</evidence>
<dbReference type="HOGENOM" id="CLU_032119_3_1_9"/>
<dbReference type="InterPro" id="IPR000241">
    <property type="entry name" value="RlmKL-like_Mtase"/>
</dbReference>
<dbReference type="Pfam" id="PF02926">
    <property type="entry name" value="THUMP"/>
    <property type="match status" value="1"/>
</dbReference>
<evidence type="ECO:0000256" key="1">
    <source>
        <dbReference type="ARBA" id="ARBA00022603"/>
    </source>
</evidence>
<dbReference type="PROSITE" id="PS51165">
    <property type="entry name" value="THUMP"/>
    <property type="match status" value="1"/>
</dbReference>
<dbReference type="PROSITE" id="PS01261">
    <property type="entry name" value="UPF0020"/>
    <property type="match status" value="1"/>
</dbReference>
<proteinExistence type="predicted"/>
<dbReference type="GO" id="GO:0070043">
    <property type="term" value="F:rRNA (guanine-N7-)-methyltransferase activity"/>
    <property type="evidence" value="ECO:0007669"/>
    <property type="project" value="TreeGrafter"/>
</dbReference>
<gene>
    <name evidence="5" type="ordered locus">HMPREF0389_00517</name>
</gene>
<dbReference type="InterPro" id="IPR002052">
    <property type="entry name" value="DNA_methylase_N6_adenine_CS"/>
</dbReference>
<dbReference type="Pfam" id="PF01170">
    <property type="entry name" value="UPF0020"/>
    <property type="match status" value="1"/>
</dbReference>
<evidence type="ECO:0000313" key="5">
    <source>
        <dbReference type="EMBL" id="EFE28600.2"/>
    </source>
</evidence>
<dbReference type="EMBL" id="CP002390">
    <property type="protein sequence ID" value="EFE28600.2"/>
    <property type="molecule type" value="Genomic_DNA"/>
</dbReference>
<dbReference type="GO" id="GO:0003723">
    <property type="term" value="F:RNA binding"/>
    <property type="evidence" value="ECO:0007669"/>
    <property type="project" value="UniProtKB-UniRule"/>
</dbReference>
<dbReference type="Pfam" id="PF22020">
    <property type="entry name" value="RlmL_1st"/>
    <property type="match status" value="1"/>
</dbReference>
<dbReference type="InterPro" id="IPR029063">
    <property type="entry name" value="SAM-dependent_MTases_sf"/>
</dbReference>
<dbReference type="PRINTS" id="PR00507">
    <property type="entry name" value="N12N6MTFRASE"/>
</dbReference>
<dbReference type="AlphaFoldDB" id="D6GSF9"/>
<dbReference type="Proteomes" id="UP000007468">
    <property type="component" value="Chromosome"/>
</dbReference>
<dbReference type="PANTHER" id="PTHR47313:SF1">
    <property type="entry name" value="RIBOSOMAL RNA LARGE SUBUNIT METHYLTRANSFERASE K_L"/>
    <property type="match status" value="1"/>
</dbReference>
<keyword evidence="1" id="KW-0489">Methyltransferase</keyword>
<feature type="domain" description="THUMP" evidence="4">
    <location>
        <begin position="49"/>
        <end position="161"/>
    </location>
</feature>
<evidence type="ECO:0000256" key="2">
    <source>
        <dbReference type="ARBA" id="ARBA00022679"/>
    </source>
</evidence>
<evidence type="ECO:0000256" key="3">
    <source>
        <dbReference type="PROSITE-ProRule" id="PRU00529"/>
    </source>
</evidence>
<dbReference type="Gene3D" id="3.30.2130.30">
    <property type="match status" value="1"/>
</dbReference>
<dbReference type="PANTHER" id="PTHR47313">
    <property type="entry name" value="RIBOSOMAL RNA LARGE SUBUNIT METHYLTRANSFERASE K/L"/>
    <property type="match status" value="1"/>
</dbReference>
<keyword evidence="3" id="KW-0694">RNA-binding</keyword>
<dbReference type="PATRIC" id="fig|546269.5.peg.133"/>
<dbReference type="PROSITE" id="PS00092">
    <property type="entry name" value="N6_MTASE"/>
    <property type="match status" value="1"/>
</dbReference>
<dbReference type="SMART" id="SM00981">
    <property type="entry name" value="THUMP"/>
    <property type="match status" value="1"/>
</dbReference>
<name>D6GSF9_FILAD</name>
<reference evidence="6" key="1">
    <citation type="submission" date="2010-12" db="EMBL/GenBank/DDBJ databases">
        <title>The genome sequence of Filifactor alocis strain ATCC 35896.</title>
        <authorList>
            <consortium name="The Broad Institute Genome Sequencing Platform"/>
            <person name="Ward D."/>
            <person name="Earl A."/>
            <person name="Feldgarden M."/>
            <person name="Young S.K."/>
            <person name="Gargeya S."/>
            <person name="Zeng Q."/>
            <person name="Alvarado L."/>
            <person name="Berlin A."/>
            <person name="Bochicchio J."/>
            <person name="Chapman S.B."/>
            <person name="Chen Z."/>
            <person name="Freedman E."/>
            <person name="Gellesch M."/>
            <person name="Goldberg J."/>
            <person name="Griggs A."/>
            <person name="Gujja S."/>
            <person name="Heilman E."/>
            <person name="Heiman D."/>
            <person name="Howarth C."/>
            <person name="Mehta T."/>
            <person name="Neiman D."/>
            <person name="Pearson M."/>
            <person name="Roberts A."/>
            <person name="Saif S."/>
            <person name="Shea T."/>
            <person name="Shenoy N."/>
            <person name="Sisk P."/>
            <person name="Stolte C."/>
            <person name="Sykes S."/>
            <person name="White J."/>
            <person name="Yandava C."/>
            <person name="Izard J."/>
            <person name="Blanton J.M."/>
            <person name="Baranova O.V."/>
            <person name="Tanner A.C."/>
            <person name="Dewhirst F.E."/>
            <person name="Haas B."/>
            <person name="Nusbaum C."/>
            <person name="Birren B."/>
        </authorList>
    </citation>
    <scope>NUCLEOTIDE SEQUENCE [LARGE SCALE GENOMIC DNA]</scope>
    <source>
        <strain evidence="6">ATCC 35896 / D40 B5</strain>
    </source>
</reference>
<dbReference type="GO" id="GO:0008990">
    <property type="term" value="F:rRNA (guanine-N2-)-methyltransferase activity"/>
    <property type="evidence" value="ECO:0007669"/>
    <property type="project" value="TreeGrafter"/>
</dbReference>
<dbReference type="InterPro" id="IPR004114">
    <property type="entry name" value="THUMP_dom"/>
</dbReference>
<organism evidence="5 6">
    <name type="scientific">Filifactor alocis (strain ATCC 35896 / CCUG 47790 / D40 B5)</name>
    <name type="common">Fusobacterium alocis</name>
    <dbReference type="NCBI Taxonomy" id="546269"/>
    <lineage>
        <taxon>Bacteria</taxon>
        <taxon>Bacillati</taxon>
        <taxon>Bacillota</taxon>
        <taxon>Clostridia</taxon>
        <taxon>Peptostreptococcales</taxon>
        <taxon>Filifactoraceae</taxon>
        <taxon>Filifactor</taxon>
    </lineage>
</organism>
<protein>
    <recommendedName>
        <fullName evidence="4">THUMP domain-containing protein</fullName>
    </recommendedName>
</protein>
<dbReference type="SUPFAM" id="SSF53335">
    <property type="entry name" value="S-adenosyl-L-methionine-dependent methyltransferases"/>
    <property type="match status" value="1"/>
</dbReference>
<dbReference type="InterPro" id="IPR053943">
    <property type="entry name" value="RlmKL-like_Mtase_CS"/>
</dbReference>
<sequence>MMNNSEKISCIAVCLFGMESSVSYELKMMGIELGKVRDGRVGFYATAYEIAKANIFLRTAERVLIHVGSFKAQTFEELYQGIKKLPFENYLSVECQFPIAKAKSLKSKLFTIPDVQSVSKKAVVDRLRQAYPNIKKFEEKGEVYPIHIFLMKDDVEVTIDTTGPALHKRGYRERSGTAPLRETIAACMVMLTPWKKDRILLDPMCGSGTILIEAAMIGANIQPGVNRNFIGEKFHFLPKEDWMRARQDAIEGENMDVEMALYGSDIDEQVIELAKENAALAGVEEYITFSLQDMSEVRRPEEYGFLITNPPYGERIGEKEELEKTYCDLGKTISTLKNWSAFLITNYENTEKCIGKKATKKRKLYNGMLKTVYYQFLGPKPPKKQS</sequence>
<dbReference type="eggNOG" id="COG0116">
    <property type="taxonomic scope" value="Bacteria"/>
</dbReference>
<keyword evidence="6" id="KW-1185">Reference proteome</keyword>
<dbReference type="Gene3D" id="3.40.50.150">
    <property type="entry name" value="Vaccinia Virus protein VP39"/>
    <property type="match status" value="1"/>
</dbReference>